<evidence type="ECO:0000256" key="10">
    <source>
        <dbReference type="SAM" id="Phobius"/>
    </source>
</evidence>
<reference evidence="12 13" key="1">
    <citation type="submission" date="2020-07" db="EMBL/GenBank/DDBJ databases">
        <title>Complete genome and description of Corynebacterium incognita strain Marseille-Q3630 sp. nov.</title>
        <authorList>
            <person name="Boxberger M."/>
        </authorList>
    </citation>
    <scope>NUCLEOTIDE SEQUENCE [LARGE SCALE GENOMIC DNA]</scope>
    <source>
        <strain evidence="12 13">Marseille-Q3630</strain>
    </source>
</reference>
<dbReference type="SMART" id="SM00387">
    <property type="entry name" value="HATPase_c"/>
    <property type="match status" value="1"/>
</dbReference>
<name>A0A7G7CMP8_9CORY</name>
<keyword evidence="7" id="KW-0067">ATP-binding</keyword>
<comment type="catalytic activity">
    <reaction evidence="1">
        <text>ATP + protein L-histidine = ADP + protein N-phospho-L-histidine.</text>
        <dbReference type="EC" id="2.7.13.3"/>
    </reaction>
</comment>
<protein>
    <recommendedName>
        <fullName evidence="2">histidine kinase</fullName>
        <ecNumber evidence="2">2.7.13.3</ecNumber>
    </recommendedName>
</protein>
<proteinExistence type="predicted"/>
<dbReference type="GO" id="GO:0000155">
    <property type="term" value="F:phosphorelay sensor kinase activity"/>
    <property type="evidence" value="ECO:0007669"/>
    <property type="project" value="InterPro"/>
</dbReference>
<dbReference type="AlphaFoldDB" id="A0A7G7CMP8"/>
<dbReference type="CDD" id="cd16917">
    <property type="entry name" value="HATPase_UhpB-NarQ-NarX-like"/>
    <property type="match status" value="1"/>
</dbReference>
<dbReference type="InterPro" id="IPR036890">
    <property type="entry name" value="HATPase_C_sf"/>
</dbReference>
<feature type="transmembrane region" description="Helical" evidence="10">
    <location>
        <begin position="39"/>
        <end position="64"/>
    </location>
</feature>
<dbReference type="Proteomes" id="UP000515743">
    <property type="component" value="Chromosome"/>
</dbReference>
<dbReference type="GO" id="GO:0005524">
    <property type="term" value="F:ATP binding"/>
    <property type="evidence" value="ECO:0007669"/>
    <property type="project" value="UniProtKB-KW"/>
</dbReference>
<keyword evidence="4" id="KW-0808">Transferase</keyword>
<evidence type="ECO:0000256" key="2">
    <source>
        <dbReference type="ARBA" id="ARBA00012438"/>
    </source>
</evidence>
<dbReference type="GO" id="GO:0046983">
    <property type="term" value="F:protein dimerization activity"/>
    <property type="evidence" value="ECO:0007669"/>
    <property type="project" value="InterPro"/>
</dbReference>
<evidence type="ECO:0000259" key="11">
    <source>
        <dbReference type="SMART" id="SM00387"/>
    </source>
</evidence>
<evidence type="ECO:0000256" key="3">
    <source>
        <dbReference type="ARBA" id="ARBA00022553"/>
    </source>
</evidence>
<evidence type="ECO:0000256" key="4">
    <source>
        <dbReference type="ARBA" id="ARBA00022679"/>
    </source>
</evidence>
<evidence type="ECO:0000256" key="9">
    <source>
        <dbReference type="SAM" id="MobiDB-lite"/>
    </source>
</evidence>
<dbReference type="GO" id="GO:0016020">
    <property type="term" value="C:membrane"/>
    <property type="evidence" value="ECO:0007669"/>
    <property type="project" value="InterPro"/>
</dbReference>
<accession>A0A7G7CMP8</accession>
<keyword evidence="10" id="KW-1133">Transmembrane helix</keyword>
<dbReference type="PANTHER" id="PTHR24421:SF10">
    <property type="entry name" value="NITRATE_NITRITE SENSOR PROTEIN NARQ"/>
    <property type="match status" value="1"/>
</dbReference>
<dbReference type="KEGG" id="cik:H0194_07170"/>
<dbReference type="PANTHER" id="PTHR24421">
    <property type="entry name" value="NITRATE/NITRITE SENSOR PROTEIN NARX-RELATED"/>
    <property type="match status" value="1"/>
</dbReference>
<organism evidence="12 13">
    <name type="scientific">Corynebacterium incognita</name>
    <dbReference type="NCBI Taxonomy" id="2754725"/>
    <lineage>
        <taxon>Bacteria</taxon>
        <taxon>Bacillati</taxon>
        <taxon>Actinomycetota</taxon>
        <taxon>Actinomycetes</taxon>
        <taxon>Mycobacteriales</taxon>
        <taxon>Corynebacteriaceae</taxon>
        <taxon>Corynebacterium</taxon>
    </lineage>
</organism>
<feature type="domain" description="Histidine kinase/HSP90-like ATPase" evidence="11">
    <location>
        <begin position="316"/>
        <end position="435"/>
    </location>
</feature>
<dbReference type="Pfam" id="PF07730">
    <property type="entry name" value="HisKA_3"/>
    <property type="match status" value="1"/>
</dbReference>
<dbReference type="InterPro" id="IPR003594">
    <property type="entry name" value="HATPase_dom"/>
</dbReference>
<feature type="transmembrane region" description="Helical" evidence="10">
    <location>
        <begin position="151"/>
        <end position="173"/>
    </location>
</feature>
<dbReference type="RefSeq" id="WP_185175253.1">
    <property type="nucleotide sequence ID" value="NZ_CP059404.1"/>
</dbReference>
<keyword evidence="13" id="KW-1185">Reference proteome</keyword>
<feature type="transmembrane region" description="Helical" evidence="10">
    <location>
        <begin position="103"/>
        <end position="130"/>
    </location>
</feature>
<keyword evidence="10" id="KW-0472">Membrane</keyword>
<evidence type="ECO:0000256" key="5">
    <source>
        <dbReference type="ARBA" id="ARBA00022741"/>
    </source>
</evidence>
<evidence type="ECO:0000256" key="1">
    <source>
        <dbReference type="ARBA" id="ARBA00000085"/>
    </source>
</evidence>
<evidence type="ECO:0000313" key="12">
    <source>
        <dbReference type="EMBL" id="QNE88864.1"/>
    </source>
</evidence>
<dbReference type="EMBL" id="CP059404">
    <property type="protein sequence ID" value="QNE88864.1"/>
    <property type="molecule type" value="Genomic_DNA"/>
</dbReference>
<evidence type="ECO:0000256" key="8">
    <source>
        <dbReference type="ARBA" id="ARBA00023012"/>
    </source>
</evidence>
<evidence type="ECO:0000256" key="6">
    <source>
        <dbReference type="ARBA" id="ARBA00022777"/>
    </source>
</evidence>
<evidence type="ECO:0000313" key="13">
    <source>
        <dbReference type="Proteomes" id="UP000515743"/>
    </source>
</evidence>
<sequence>MTPTRASATESAAAPTRYWPSGFSRNPLRLLRRRQHWRVMAWSFVLALLCIPTVVVSLVLLAWVPWVARVVDNVAVSGASFVGVSCAERRAIKIFDGPQALNLLAHIILMLLALIAWTVALIVFVVWMATPILAVTDPDFSANFGNYRTNNIGIICALCLPSAAILVTIHSYFCWLITGASTAATVAAHGANAHKVQELESSRATIIDAFSGERRRIERELHDGVQQYLTAVQLNIAAAQLHAANNPEHMADSLEQARQNSNKALEALRSTVRGIYPQVLQDHGLVEAINELVHSSGLAGDVEVDAAAETNALTDTQALLLYHAVSEALTNASKHGHASHVLVRVHGRSRDYSNDKSTSAITVTISDDGTGPDLQRSVAASPSQPAVPDLNAEQSSGTGIAGLRERARSLGGDVEFGSSNEFSGAQLTISLPQKGAR</sequence>
<dbReference type="SUPFAM" id="SSF55874">
    <property type="entry name" value="ATPase domain of HSP90 chaperone/DNA topoisomerase II/histidine kinase"/>
    <property type="match status" value="1"/>
</dbReference>
<feature type="region of interest" description="Disordered" evidence="9">
    <location>
        <begin position="363"/>
        <end position="404"/>
    </location>
</feature>
<keyword evidence="8" id="KW-0902">Two-component regulatory system</keyword>
<dbReference type="InterPro" id="IPR050482">
    <property type="entry name" value="Sensor_HK_TwoCompSys"/>
</dbReference>
<dbReference type="InterPro" id="IPR011712">
    <property type="entry name" value="Sig_transdc_His_kin_sub3_dim/P"/>
</dbReference>
<gene>
    <name evidence="12" type="ORF">H0194_07170</name>
</gene>
<keyword evidence="3" id="KW-0597">Phosphoprotein</keyword>
<keyword evidence="5" id="KW-0547">Nucleotide-binding</keyword>
<dbReference type="Gene3D" id="1.20.5.1930">
    <property type="match status" value="1"/>
</dbReference>
<dbReference type="Pfam" id="PF02518">
    <property type="entry name" value="HATPase_c"/>
    <property type="match status" value="1"/>
</dbReference>
<evidence type="ECO:0000256" key="7">
    <source>
        <dbReference type="ARBA" id="ARBA00022840"/>
    </source>
</evidence>
<dbReference type="Gene3D" id="3.30.565.10">
    <property type="entry name" value="Histidine kinase-like ATPase, C-terminal domain"/>
    <property type="match status" value="1"/>
</dbReference>
<dbReference type="EC" id="2.7.13.3" evidence="2"/>
<keyword evidence="6 12" id="KW-0418">Kinase</keyword>
<keyword evidence="10" id="KW-0812">Transmembrane</keyword>